<dbReference type="InterPro" id="IPR029753">
    <property type="entry name" value="D-isomer_DH_CS"/>
</dbReference>
<dbReference type="CDD" id="cd12183">
    <property type="entry name" value="LDH_like_2"/>
    <property type="match status" value="1"/>
</dbReference>
<evidence type="ECO:0000313" key="7">
    <source>
        <dbReference type="EMBL" id="KAK0507853.1"/>
    </source>
</evidence>
<dbReference type="GO" id="GO:0016616">
    <property type="term" value="F:oxidoreductase activity, acting on the CH-OH group of donors, NAD or NADP as acceptor"/>
    <property type="evidence" value="ECO:0007669"/>
    <property type="project" value="InterPro"/>
</dbReference>
<dbReference type="PROSITE" id="PS00671">
    <property type="entry name" value="D_2_HYDROXYACID_DH_3"/>
    <property type="match status" value="1"/>
</dbReference>
<accession>A0AA39UXP4</accession>
<reference evidence="7" key="1">
    <citation type="submission" date="2023-03" db="EMBL/GenBank/DDBJ databases">
        <title>Complete genome of Cladonia borealis.</title>
        <authorList>
            <person name="Park H."/>
        </authorList>
    </citation>
    <scope>NUCLEOTIDE SEQUENCE</scope>
    <source>
        <strain evidence="7">ANT050790</strain>
    </source>
</reference>
<feature type="domain" description="D-isomer specific 2-hydroxyacid dehydrogenase NAD-binding" evidence="6">
    <location>
        <begin position="121"/>
        <end position="309"/>
    </location>
</feature>
<dbReference type="Gene3D" id="3.40.50.720">
    <property type="entry name" value="NAD(P)-binding Rossmann-like Domain"/>
    <property type="match status" value="2"/>
</dbReference>
<keyword evidence="8" id="KW-1185">Reference proteome</keyword>
<evidence type="ECO:0008006" key="9">
    <source>
        <dbReference type="Google" id="ProtNLM"/>
    </source>
</evidence>
<dbReference type="SUPFAM" id="SSF51735">
    <property type="entry name" value="NAD(P)-binding Rossmann-fold domains"/>
    <property type="match status" value="1"/>
</dbReference>
<name>A0AA39UXP4_9LECA</name>
<dbReference type="PANTHER" id="PTHR43026">
    <property type="entry name" value="2-HYDROXYACID DEHYDROGENASE HOMOLOG 1-RELATED"/>
    <property type="match status" value="1"/>
</dbReference>
<keyword evidence="3" id="KW-0520">NAD</keyword>
<comment type="caution">
    <text evidence="7">The sequence shown here is derived from an EMBL/GenBank/DDBJ whole genome shotgun (WGS) entry which is preliminary data.</text>
</comment>
<dbReference type="EMBL" id="JAFEKC020000022">
    <property type="protein sequence ID" value="KAK0507853.1"/>
    <property type="molecule type" value="Genomic_DNA"/>
</dbReference>
<comment type="similarity">
    <text evidence="1 4">Belongs to the D-isomer specific 2-hydroxyacid dehydrogenase family.</text>
</comment>
<dbReference type="Pfam" id="PF00389">
    <property type="entry name" value="2-Hacid_dh"/>
    <property type="match status" value="1"/>
</dbReference>
<evidence type="ECO:0000256" key="2">
    <source>
        <dbReference type="ARBA" id="ARBA00023002"/>
    </source>
</evidence>
<gene>
    <name evidence="7" type="ORF">JMJ35_009742</name>
</gene>
<dbReference type="InterPro" id="IPR036291">
    <property type="entry name" value="NAD(P)-bd_dom_sf"/>
</dbReference>
<evidence type="ECO:0000256" key="1">
    <source>
        <dbReference type="ARBA" id="ARBA00005854"/>
    </source>
</evidence>
<dbReference type="InterPro" id="IPR058205">
    <property type="entry name" value="D-LDH-like"/>
</dbReference>
<evidence type="ECO:0000256" key="3">
    <source>
        <dbReference type="ARBA" id="ARBA00023027"/>
    </source>
</evidence>
<dbReference type="InterPro" id="IPR006140">
    <property type="entry name" value="D-isomer_DH_NAD-bd"/>
</dbReference>
<dbReference type="PROSITE" id="PS00065">
    <property type="entry name" value="D_2_HYDROXYACID_DH_1"/>
    <property type="match status" value="1"/>
</dbReference>
<dbReference type="Pfam" id="PF02826">
    <property type="entry name" value="2-Hacid_dh_C"/>
    <property type="match status" value="1"/>
</dbReference>
<evidence type="ECO:0000259" key="5">
    <source>
        <dbReference type="Pfam" id="PF00389"/>
    </source>
</evidence>
<proteinExistence type="inferred from homology"/>
<keyword evidence="2 4" id="KW-0560">Oxidoreductase</keyword>
<sequence>MAGVDLRKTTTMKIAVFSTQPYDEAYLQQANDSFKHQLVFFEQPLSASTVALAAGFSTVCVFVNDRLDATVLAEISRTGTKLIALRAAGFNNVDLKAAEAYGITVVRVPAYSPYAVAEYTVGLLLALDRKICRAWVRVREDNFTLDGLVGHDLHGKVVGVVGTGRIGSLVAKAFKLGFGCTVLATDVYHDPKVEQMGVPYVELNDLIRRADVICLHCPLTSQTRHLINTDTIALAKPGFLLINTGRGALIDTEAVVNALKSGHVGGLAMDVYEEESDLFFKDLSNEVVKDDLFQHLLTFPNVIVTGHQAFFTQEALAAIAQTTLQNVTNFQEGNVDPAKLVKAVAVTVSCK</sequence>
<dbReference type="InterPro" id="IPR029752">
    <property type="entry name" value="D-isomer_DH_CS1"/>
</dbReference>
<dbReference type="Proteomes" id="UP001166286">
    <property type="component" value="Unassembled WGS sequence"/>
</dbReference>
<evidence type="ECO:0000256" key="4">
    <source>
        <dbReference type="RuleBase" id="RU003719"/>
    </source>
</evidence>
<organism evidence="7 8">
    <name type="scientific">Cladonia borealis</name>
    <dbReference type="NCBI Taxonomy" id="184061"/>
    <lineage>
        <taxon>Eukaryota</taxon>
        <taxon>Fungi</taxon>
        <taxon>Dikarya</taxon>
        <taxon>Ascomycota</taxon>
        <taxon>Pezizomycotina</taxon>
        <taxon>Lecanoromycetes</taxon>
        <taxon>OSLEUM clade</taxon>
        <taxon>Lecanoromycetidae</taxon>
        <taxon>Lecanorales</taxon>
        <taxon>Lecanorineae</taxon>
        <taxon>Cladoniaceae</taxon>
        <taxon>Cladonia</taxon>
    </lineage>
</organism>
<dbReference type="GO" id="GO:0051287">
    <property type="term" value="F:NAD binding"/>
    <property type="evidence" value="ECO:0007669"/>
    <property type="project" value="InterPro"/>
</dbReference>
<dbReference type="SUPFAM" id="SSF52283">
    <property type="entry name" value="Formate/glycerate dehydrogenase catalytic domain-like"/>
    <property type="match status" value="1"/>
</dbReference>
<dbReference type="InterPro" id="IPR006139">
    <property type="entry name" value="D-isomer_2_OHA_DH_cat_dom"/>
</dbReference>
<evidence type="ECO:0000313" key="8">
    <source>
        <dbReference type="Proteomes" id="UP001166286"/>
    </source>
</evidence>
<dbReference type="PANTHER" id="PTHR43026:SF1">
    <property type="entry name" value="2-HYDROXYACID DEHYDROGENASE HOMOLOG 1-RELATED"/>
    <property type="match status" value="1"/>
</dbReference>
<protein>
    <recommendedName>
        <fullName evidence="9">D-lactate dehydrogenase</fullName>
    </recommendedName>
</protein>
<dbReference type="AlphaFoldDB" id="A0AA39UXP4"/>
<evidence type="ECO:0000259" key="6">
    <source>
        <dbReference type="Pfam" id="PF02826"/>
    </source>
</evidence>
<feature type="domain" description="D-isomer specific 2-hydroxyacid dehydrogenase catalytic" evidence="5">
    <location>
        <begin position="14"/>
        <end position="335"/>
    </location>
</feature>
<dbReference type="PROSITE" id="PS00670">
    <property type="entry name" value="D_2_HYDROXYACID_DH_2"/>
    <property type="match status" value="1"/>
</dbReference>